<proteinExistence type="predicted"/>
<evidence type="ECO:0000313" key="2">
    <source>
        <dbReference type="Proteomes" id="UP000001449"/>
    </source>
</evidence>
<dbReference type="GeneID" id="7448904"/>
<dbReference type="KEGG" id="tps:THAPSDRAFT_12087"/>
<sequence>MNSAERGMSWGSSPRVTAPQSAMKSLASRTATAMVAAVIIIATTADRAHASCSFPSTSHLSTPSNIKLTLIKSNSLCADRSGKEYSYGGFDSQTTLDQCFNSCAVDKALFLSRMVGVDWNCGTGACDCLYEAFTLNNNDCKGFDRCNNVYMGSGQVEGSTAVNDIGCYKKVDNGNGFDRMEQSFLRGRE</sequence>
<organism evidence="1 2">
    <name type="scientific">Thalassiosira pseudonana</name>
    <name type="common">Marine diatom</name>
    <name type="synonym">Cyclotella nana</name>
    <dbReference type="NCBI Taxonomy" id="35128"/>
    <lineage>
        <taxon>Eukaryota</taxon>
        <taxon>Sar</taxon>
        <taxon>Stramenopiles</taxon>
        <taxon>Ochrophyta</taxon>
        <taxon>Bacillariophyta</taxon>
        <taxon>Coscinodiscophyceae</taxon>
        <taxon>Thalassiosirophycidae</taxon>
        <taxon>Thalassiosirales</taxon>
        <taxon>Thalassiosiraceae</taxon>
        <taxon>Thalassiosira</taxon>
    </lineage>
</organism>
<dbReference type="PaxDb" id="35128-Thaps12087"/>
<gene>
    <name evidence="1" type="ORF">THAPSDRAFT_12087</name>
</gene>
<reference evidence="1 2" key="2">
    <citation type="journal article" date="2008" name="Nature">
        <title>The Phaeodactylum genome reveals the evolutionary history of diatom genomes.</title>
        <authorList>
            <person name="Bowler C."/>
            <person name="Allen A.E."/>
            <person name="Badger J.H."/>
            <person name="Grimwood J."/>
            <person name="Jabbari K."/>
            <person name="Kuo A."/>
            <person name="Maheswari U."/>
            <person name="Martens C."/>
            <person name="Maumus F."/>
            <person name="Otillar R.P."/>
            <person name="Rayko E."/>
            <person name="Salamov A."/>
            <person name="Vandepoele K."/>
            <person name="Beszteri B."/>
            <person name="Gruber A."/>
            <person name="Heijde M."/>
            <person name="Katinka M."/>
            <person name="Mock T."/>
            <person name="Valentin K."/>
            <person name="Verret F."/>
            <person name="Berges J.A."/>
            <person name="Brownlee C."/>
            <person name="Cadoret J.P."/>
            <person name="Chiovitti A."/>
            <person name="Choi C.J."/>
            <person name="Coesel S."/>
            <person name="De Martino A."/>
            <person name="Detter J.C."/>
            <person name="Durkin C."/>
            <person name="Falciatore A."/>
            <person name="Fournet J."/>
            <person name="Haruta M."/>
            <person name="Huysman M.J."/>
            <person name="Jenkins B.D."/>
            <person name="Jiroutova K."/>
            <person name="Jorgensen R.E."/>
            <person name="Joubert Y."/>
            <person name="Kaplan A."/>
            <person name="Kroger N."/>
            <person name="Kroth P.G."/>
            <person name="La Roche J."/>
            <person name="Lindquist E."/>
            <person name="Lommer M."/>
            <person name="Martin-Jezequel V."/>
            <person name="Lopez P.J."/>
            <person name="Lucas S."/>
            <person name="Mangogna M."/>
            <person name="McGinnis K."/>
            <person name="Medlin L.K."/>
            <person name="Montsant A."/>
            <person name="Oudot-Le Secq M.P."/>
            <person name="Napoli C."/>
            <person name="Obornik M."/>
            <person name="Parker M.S."/>
            <person name="Petit J.L."/>
            <person name="Porcel B.M."/>
            <person name="Poulsen N."/>
            <person name="Robison M."/>
            <person name="Rychlewski L."/>
            <person name="Rynearson T.A."/>
            <person name="Schmutz J."/>
            <person name="Shapiro H."/>
            <person name="Siaut M."/>
            <person name="Stanley M."/>
            <person name="Sussman M.R."/>
            <person name="Taylor A.R."/>
            <person name="Vardi A."/>
            <person name="von Dassow P."/>
            <person name="Vyverman W."/>
            <person name="Willis A."/>
            <person name="Wyrwicz L.S."/>
            <person name="Rokhsar D.S."/>
            <person name="Weissenbach J."/>
            <person name="Armbrust E.V."/>
            <person name="Green B.R."/>
            <person name="Van de Peer Y."/>
            <person name="Grigoriev I.V."/>
        </authorList>
    </citation>
    <scope>NUCLEOTIDE SEQUENCE [LARGE SCALE GENOMIC DNA]</scope>
    <source>
        <strain evidence="1 2">CCMP1335</strain>
    </source>
</reference>
<dbReference type="HOGENOM" id="CLU_1550682_0_0_1"/>
<dbReference type="Proteomes" id="UP000001449">
    <property type="component" value="Chromosome 23"/>
</dbReference>
<reference evidence="1 2" key="1">
    <citation type="journal article" date="2004" name="Science">
        <title>The genome of the diatom Thalassiosira pseudonana: ecology, evolution, and metabolism.</title>
        <authorList>
            <person name="Armbrust E.V."/>
            <person name="Berges J.A."/>
            <person name="Bowler C."/>
            <person name="Green B.R."/>
            <person name="Martinez D."/>
            <person name="Putnam N.H."/>
            <person name="Zhou S."/>
            <person name="Allen A.E."/>
            <person name="Apt K.E."/>
            <person name="Bechner M."/>
            <person name="Brzezinski M.A."/>
            <person name="Chaal B.K."/>
            <person name="Chiovitti A."/>
            <person name="Davis A.K."/>
            <person name="Demarest M.S."/>
            <person name="Detter J.C."/>
            <person name="Glavina T."/>
            <person name="Goodstein D."/>
            <person name="Hadi M.Z."/>
            <person name="Hellsten U."/>
            <person name="Hildebrand M."/>
            <person name="Jenkins B.D."/>
            <person name="Jurka J."/>
            <person name="Kapitonov V.V."/>
            <person name="Kroger N."/>
            <person name="Lau W.W."/>
            <person name="Lane T.W."/>
            <person name="Larimer F.W."/>
            <person name="Lippmeier J.C."/>
            <person name="Lucas S."/>
            <person name="Medina M."/>
            <person name="Montsant A."/>
            <person name="Obornik M."/>
            <person name="Parker M.S."/>
            <person name="Palenik B."/>
            <person name="Pazour G.J."/>
            <person name="Richardson P.M."/>
            <person name="Rynearson T.A."/>
            <person name="Saito M.A."/>
            <person name="Schwartz D.C."/>
            <person name="Thamatrakoln K."/>
            <person name="Valentin K."/>
            <person name="Vardi A."/>
            <person name="Wilkerson F.P."/>
            <person name="Rokhsar D.S."/>
        </authorList>
    </citation>
    <scope>NUCLEOTIDE SEQUENCE [LARGE SCALE GENOMIC DNA]</scope>
    <source>
        <strain evidence="1 2">CCMP1335</strain>
    </source>
</reference>
<protein>
    <submittedName>
        <fullName evidence="1">Uncharacterized protein</fullName>
    </submittedName>
</protein>
<keyword evidence="2" id="KW-1185">Reference proteome</keyword>
<dbReference type="EMBL" id="CM000654">
    <property type="protein sequence ID" value="EED87481.1"/>
    <property type="molecule type" value="Genomic_DNA"/>
</dbReference>
<name>B8CGF1_THAPS</name>
<accession>B8CGF1</accession>
<dbReference type="InParanoid" id="B8CGF1"/>
<dbReference type="AlphaFoldDB" id="B8CGF1"/>
<evidence type="ECO:0000313" key="1">
    <source>
        <dbReference type="EMBL" id="EED87481.1"/>
    </source>
</evidence>
<dbReference type="RefSeq" id="XP_002295177.1">
    <property type="nucleotide sequence ID" value="XM_002295141.1"/>
</dbReference>